<sequence length="335" mass="38593">MTIVTKSSSSSSRFLVAFLLAFSSSRMSMSNAFAPQLGPVVVRTKTLSSIVRQYATGGKNDVEYVFISVEEAEEALRHERMQFDKERQQMHVMLEDQRRQLEELASRQGQRHSRSSKRRGSPSSVSSTTTIPHDVIDVNAEDDGKSTSSSSSLSSNTAPHEQAMKWADTEGGLMQHEQYQEHLRNIENQLRHVMGENERLMKRLQDQHRDFQCEKRELQERIMEERERLTHLREELNMERAYFDTSRKLLENLLETEQKKVMALQEELWSRDLMGRQFAYGVGGPDGARIHKEFATFPNGKHQPPAGRRNGNPRHRHGSEGLEIDLNDIRSPLYP</sequence>
<keyword evidence="5" id="KW-1185">Reference proteome</keyword>
<evidence type="ECO:0000313" key="4">
    <source>
        <dbReference type="EMBL" id="KAG7365546.1"/>
    </source>
</evidence>
<organism evidence="4 5">
    <name type="scientific">Nitzschia inconspicua</name>
    <dbReference type="NCBI Taxonomy" id="303405"/>
    <lineage>
        <taxon>Eukaryota</taxon>
        <taxon>Sar</taxon>
        <taxon>Stramenopiles</taxon>
        <taxon>Ochrophyta</taxon>
        <taxon>Bacillariophyta</taxon>
        <taxon>Bacillariophyceae</taxon>
        <taxon>Bacillariophycidae</taxon>
        <taxon>Bacillariales</taxon>
        <taxon>Bacillariaceae</taxon>
        <taxon>Nitzschia</taxon>
    </lineage>
</organism>
<evidence type="ECO:0000256" key="2">
    <source>
        <dbReference type="SAM" id="MobiDB-lite"/>
    </source>
</evidence>
<reference evidence="4" key="1">
    <citation type="journal article" date="2021" name="Sci. Rep.">
        <title>Diploid genomic architecture of Nitzschia inconspicua, an elite biomass production diatom.</title>
        <authorList>
            <person name="Oliver A."/>
            <person name="Podell S."/>
            <person name="Pinowska A."/>
            <person name="Traller J.C."/>
            <person name="Smith S.R."/>
            <person name="McClure R."/>
            <person name="Beliaev A."/>
            <person name="Bohutskyi P."/>
            <person name="Hill E.A."/>
            <person name="Rabines A."/>
            <person name="Zheng H."/>
            <person name="Allen L.Z."/>
            <person name="Kuo A."/>
            <person name="Grigoriev I.V."/>
            <person name="Allen A.E."/>
            <person name="Hazlebeck D."/>
            <person name="Allen E.E."/>
        </authorList>
    </citation>
    <scope>NUCLEOTIDE SEQUENCE</scope>
    <source>
        <strain evidence="4">Hildebrandi</strain>
    </source>
</reference>
<evidence type="ECO:0000256" key="1">
    <source>
        <dbReference type="SAM" id="Coils"/>
    </source>
</evidence>
<keyword evidence="3" id="KW-0732">Signal</keyword>
<name>A0A9K3PZR0_9STRA</name>
<feature type="region of interest" description="Disordered" evidence="2">
    <location>
        <begin position="102"/>
        <end position="161"/>
    </location>
</feature>
<dbReference type="OrthoDB" id="10676401at2759"/>
<keyword evidence="1" id="KW-0175">Coiled coil</keyword>
<feature type="compositionally biased region" description="Basic residues" evidence="2">
    <location>
        <begin position="109"/>
        <end position="120"/>
    </location>
</feature>
<feature type="region of interest" description="Disordered" evidence="2">
    <location>
        <begin position="295"/>
        <end position="335"/>
    </location>
</feature>
<gene>
    <name evidence="4" type="ORF">IV203_038750</name>
</gene>
<comment type="caution">
    <text evidence="4">The sequence shown here is derived from an EMBL/GenBank/DDBJ whole genome shotgun (WGS) entry which is preliminary data.</text>
</comment>
<reference evidence="4" key="2">
    <citation type="submission" date="2021-04" db="EMBL/GenBank/DDBJ databases">
        <authorList>
            <person name="Podell S."/>
        </authorList>
    </citation>
    <scope>NUCLEOTIDE SEQUENCE</scope>
    <source>
        <strain evidence="4">Hildebrandi</strain>
    </source>
</reference>
<feature type="compositionally biased region" description="Low complexity" evidence="2">
    <location>
        <begin position="146"/>
        <end position="155"/>
    </location>
</feature>
<evidence type="ECO:0000313" key="5">
    <source>
        <dbReference type="Proteomes" id="UP000693970"/>
    </source>
</evidence>
<dbReference type="EMBL" id="JAGRRH010000009">
    <property type="protein sequence ID" value="KAG7365546.1"/>
    <property type="molecule type" value="Genomic_DNA"/>
</dbReference>
<proteinExistence type="predicted"/>
<protein>
    <submittedName>
        <fullName evidence="4">Uncharacterized protein</fullName>
    </submittedName>
</protein>
<dbReference type="Proteomes" id="UP000693970">
    <property type="component" value="Unassembled WGS sequence"/>
</dbReference>
<feature type="chain" id="PRO_5039900449" evidence="3">
    <location>
        <begin position="33"/>
        <end position="335"/>
    </location>
</feature>
<evidence type="ECO:0000256" key="3">
    <source>
        <dbReference type="SAM" id="SignalP"/>
    </source>
</evidence>
<accession>A0A9K3PZR0</accession>
<feature type="coiled-coil region" evidence="1">
    <location>
        <begin position="176"/>
        <end position="267"/>
    </location>
</feature>
<feature type="signal peptide" evidence="3">
    <location>
        <begin position="1"/>
        <end position="32"/>
    </location>
</feature>
<dbReference type="AlphaFoldDB" id="A0A9K3PZR0"/>